<dbReference type="CDD" id="cd07377">
    <property type="entry name" value="WHTH_GntR"/>
    <property type="match status" value="1"/>
</dbReference>
<dbReference type="Gene3D" id="1.10.10.10">
    <property type="entry name" value="Winged helix-like DNA-binding domain superfamily/Winged helix DNA-binding domain"/>
    <property type="match status" value="1"/>
</dbReference>
<dbReference type="SMART" id="SM00345">
    <property type="entry name" value="HTH_GNTR"/>
    <property type="match status" value="1"/>
</dbReference>
<sequence>MRASERAYEVLRSEILDWSLEPGTPLAEVELSLRLGISRTPVREALARLITDGLAEPVGGRGLVVSPFSGSDVVDVFEVRSALERQAAQLAARRRDVAVFLEIREALRRAPQLLALGAPGMAEYDETVARFDAAIDLSVENAYLVAALESARTHAARIRRLSHDDPQRLLDAAHEHLLIVDAIIDGDAQLAADATSVHLTRSLHWVQASLRSDHPEAAAAGSASPPELARAAAGTRPTKNGAA</sequence>
<dbReference type="SUPFAM" id="SSF48008">
    <property type="entry name" value="GntR ligand-binding domain-like"/>
    <property type="match status" value="1"/>
</dbReference>
<keyword evidence="3" id="KW-0804">Transcription</keyword>
<feature type="region of interest" description="Disordered" evidence="4">
    <location>
        <begin position="216"/>
        <end position="243"/>
    </location>
</feature>
<dbReference type="InterPro" id="IPR008920">
    <property type="entry name" value="TF_FadR/GntR_C"/>
</dbReference>
<accession>A0ABM8GS83</accession>
<dbReference type="PANTHER" id="PTHR43537:SF24">
    <property type="entry name" value="GLUCONATE OPERON TRANSCRIPTIONAL REPRESSOR"/>
    <property type="match status" value="1"/>
</dbReference>
<keyword evidence="1" id="KW-0805">Transcription regulation</keyword>
<reference evidence="7" key="1">
    <citation type="journal article" date="2019" name="Int. J. Syst. Evol. Microbiol.">
        <title>The Global Catalogue of Microorganisms (GCM) 10K type strain sequencing project: providing services to taxonomists for standard genome sequencing and annotation.</title>
        <authorList>
            <consortium name="The Broad Institute Genomics Platform"/>
            <consortium name="The Broad Institute Genome Sequencing Center for Infectious Disease"/>
            <person name="Wu L."/>
            <person name="Ma J."/>
        </authorList>
    </citation>
    <scope>NUCLEOTIDE SEQUENCE [LARGE SCALE GENOMIC DNA]</scope>
    <source>
        <strain evidence="7">NBRC 108728</strain>
    </source>
</reference>
<gene>
    <name evidence="6" type="ORF">GCM10025867_35400</name>
</gene>
<evidence type="ECO:0000256" key="3">
    <source>
        <dbReference type="ARBA" id="ARBA00023163"/>
    </source>
</evidence>
<protein>
    <submittedName>
        <fullName evidence="6">GntR family transcriptional regulator</fullName>
    </submittedName>
</protein>
<dbReference type="RefSeq" id="WP_286344086.1">
    <property type="nucleotide sequence ID" value="NZ_AP027732.1"/>
</dbReference>
<dbReference type="Gene3D" id="1.20.120.530">
    <property type="entry name" value="GntR ligand-binding domain-like"/>
    <property type="match status" value="1"/>
</dbReference>
<dbReference type="InterPro" id="IPR000524">
    <property type="entry name" value="Tscrpt_reg_HTH_GntR"/>
</dbReference>
<evidence type="ECO:0000313" key="7">
    <source>
        <dbReference type="Proteomes" id="UP001321486"/>
    </source>
</evidence>
<dbReference type="EMBL" id="AP027732">
    <property type="protein sequence ID" value="BDZ51299.1"/>
    <property type="molecule type" value="Genomic_DNA"/>
</dbReference>
<dbReference type="InterPro" id="IPR036390">
    <property type="entry name" value="WH_DNA-bd_sf"/>
</dbReference>
<dbReference type="PANTHER" id="PTHR43537">
    <property type="entry name" value="TRANSCRIPTIONAL REGULATOR, GNTR FAMILY"/>
    <property type="match status" value="1"/>
</dbReference>
<feature type="compositionally biased region" description="Low complexity" evidence="4">
    <location>
        <begin position="217"/>
        <end position="229"/>
    </location>
</feature>
<evidence type="ECO:0000256" key="1">
    <source>
        <dbReference type="ARBA" id="ARBA00023015"/>
    </source>
</evidence>
<dbReference type="InterPro" id="IPR036388">
    <property type="entry name" value="WH-like_DNA-bd_sf"/>
</dbReference>
<dbReference type="InterPro" id="IPR011711">
    <property type="entry name" value="GntR_C"/>
</dbReference>
<evidence type="ECO:0000259" key="5">
    <source>
        <dbReference type="PROSITE" id="PS50949"/>
    </source>
</evidence>
<feature type="domain" description="HTH gntR-type" evidence="5">
    <location>
        <begin position="1"/>
        <end position="68"/>
    </location>
</feature>
<name>A0ABM8GS83_9MICO</name>
<dbReference type="SUPFAM" id="SSF46785">
    <property type="entry name" value="Winged helix' DNA-binding domain"/>
    <property type="match status" value="1"/>
</dbReference>
<keyword evidence="2" id="KW-0238">DNA-binding</keyword>
<evidence type="ECO:0000256" key="2">
    <source>
        <dbReference type="ARBA" id="ARBA00023125"/>
    </source>
</evidence>
<dbReference type="Pfam" id="PF00392">
    <property type="entry name" value="GntR"/>
    <property type="match status" value="1"/>
</dbReference>
<organism evidence="6 7">
    <name type="scientific">Frondihabitans sucicola</name>
    <dbReference type="NCBI Taxonomy" id="1268041"/>
    <lineage>
        <taxon>Bacteria</taxon>
        <taxon>Bacillati</taxon>
        <taxon>Actinomycetota</taxon>
        <taxon>Actinomycetes</taxon>
        <taxon>Micrococcales</taxon>
        <taxon>Microbacteriaceae</taxon>
        <taxon>Frondihabitans</taxon>
    </lineage>
</organism>
<evidence type="ECO:0000256" key="4">
    <source>
        <dbReference type="SAM" id="MobiDB-lite"/>
    </source>
</evidence>
<evidence type="ECO:0000313" key="6">
    <source>
        <dbReference type="EMBL" id="BDZ51299.1"/>
    </source>
</evidence>
<proteinExistence type="predicted"/>
<keyword evidence="7" id="KW-1185">Reference proteome</keyword>
<dbReference type="PROSITE" id="PS50949">
    <property type="entry name" value="HTH_GNTR"/>
    <property type="match status" value="1"/>
</dbReference>
<dbReference type="SMART" id="SM00895">
    <property type="entry name" value="FCD"/>
    <property type="match status" value="1"/>
</dbReference>
<dbReference type="Pfam" id="PF07729">
    <property type="entry name" value="FCD"/>
    <property type="match status" value="1"/>
</dbReference>
<dbReference type="Proteomes" id="UP001321486">
    <property type="component" value="Chromosome"/>
</dbReference>